<dbReference type="Proteomes" id="UP000249166">
    <property type="component" value="Unassembled WGS sequence"/>
</dbReference>
<feature type="region of interest" description="Disordered" evidence="1">
    <location>
        <begin position="132"/>
        <end position="152"/>
    </location>
</feature>
<protein>
    <submittedName>
        <fullName evidence="3">Uncharacterized protein</fullName>
    </submittedName>
</protein>
<keyword evidence="2" id="KW-0472">Membrane</keyword>
<evidence type="ECO:0000313" key="3">
    <source>
        <dbReference type="EMBL" id="RAM39073.1"/>
    </source>
</evidence>
<keyword evidence="2" id="KW-0812">Transmembrane</keyword>
<gene>
    <name evidence="3" type="ORF">DBZ45_01585</name>
</gene>
<feature type="transmembrane region" description="Helical" evidence="2">
    <location>
        <begin position="106"/>
        <end position="126"/>
    </location>
</feature>
<evidence type="ECO:0000256" key="1">
    <source>
        <dbReference type="SAM" id="MobiDB-lite"/>
    </source>
</evidence>
<name>A0A328HPV9_ARTGO</name>
<reference evidence="3 4" key="1">
    <citation type="submission" date="2018-04" db="EMBL/GenBank/DDBJ databases">
        <title>Bacteria isolated from cave deposits of Manipur.</title>
        <authorList>
            <person name="Sahoo D."/>
            <person name="Sarangthem I."/>
            <person name="Nandeibam J."/>
        </authorList>
    </citation>
    <scope>NUCLEOTIDE SEQUENCE [LARGE SCALE GENOMIC DNA]</scope>
    <source>
        <strain evidence="4">mrc11</strain>
    </source>
</reference>
<keyword evidence="2" id="KW-1133">Transmembrane helix</keyword>
<accession>A0A328HPV9</accession>
<proteinExistence type="predicted"/>
<dbReference type="EMBL" id="QLNP01000013">
    <property type="protein sequence ID" value="RAM39073.1"/>
    <property type="molecule type" value="Genomic_DNA"/>
</dbReference>
<sequence length="152" mass="16456">MRSAHQTDREVQIRHLQETLLGRVARGREWATPGVEAALRQALAGIETGLEAASPRLQASLRTLADELAGKVEAAAPRLHQRIPRLIPEGELRPQTTPTGKQSRTIWWLTAAIVAIAGGVVLWRAVRPVPEPKVAPEGETAGDQPPDVQPVV</sequence>
<dbReference type="AlphaFoldDB" id="A0A328HPV9"/>
<comment type="caution">
    <text evidence="3">The sequence shown here is derived from an EMBL/GenBank/DDBJ whole genome shotgun (WGS) entry which is preliminary data.</text>
</comment>
<evidence type="ECO:0000256" key="2">
    <source>
        <dbReference type="SAM" id="Phobius"/>
    </source>
</evidence>
<organism evidence="3 4">
    <name type="scientific">Arthrobacter globiformis</name>
    <dbReference type="NCBI Taxonomy" id="1665"/>
    <lineage>
        <taxon>Bacteria</taxon>
        <taxon>Bacillati</taxon>
        <taxon>Actinomycetota</taxon>
        <taxon>Actinomycetes</taxon>
        <taxon>Micrococcales</taxon>
        <taxon>Micrococcaceae</taxon>
        <taxon>Arthrobacter</taxon>
    </lineage>
</organism>
<evidence type="ECO:0000313" key="4">
    <source>
        <dbReference type="Proteomes" id="UP000249166"/>
    </source>
</evidence>